<gene>
    <name evidence="2" type="ORF">SAMN05216204_10365</name>
</gene>
<name>A0A1I1FQM7_9BURK</name>
<evidence type="ECO:0000256" key="1">
    <source>
        <dbReference type="SAM" id="SignalP"/>
    </source>
</evidence>
<protein>
    <submittedName>
        <fullName evidence="2">Uncharacterized protein</fullName>
    </submittedName>
</protein>
<accession>A0A1I1FQM7</accession>
<evidence type="ECO:0000313" key="2">
    <source>
        <dbReference type="EMBL" id="SFC01312.1"/>
    </source>
</evidence>
<evidence type="ECO:0000313" key="3">
    <source>
        <dbReference type="Proteomes" id="UP000198639"/>
    </source>
</evidence>
<keyword evidence="1" id="KW-0732">Signal</keyword>
<organism evidence="2 3">
    <name type="scientific">Massilia yuzhufengensis</name>
    <dbReference type="NCBI Taxonomy" id="1164594"/>
    <lineage>
        <taxon>Bacteria</taxon>
        <taxon>Pseudomonadati</taxon>
        <taxon>Pseudomonadota</taxon>
        <taxon>Betaproteobacteria</taxon>
        <taxon>Burkholderiales</taxon>
        <taxon>Oxalobacteraceae</taxon>
        <taxon>Telluria group</taxon>
        <taxon>Massilia</taxon>
    </lineage>
</organism>
<keyword evidence="3" id="KW-1185">Reference proteome</keyword>
<dbReference type="STRING" id="1164594.SAMN05216204_10365"/>
<dbReference type="Proteomes" id="UP000198639">
    <property type="component" value="Unassembled WGS sequence"/>
</dbReference>
<feature type="signal peptide" evidence="1">
    <location>
        <begin position="1"/>
        <end position="25"/>
    </location>
</feature>
<dbReference type="AlphaFoldDB" id="A0A1I1FQM7"/>
<proteinExistence type="predicted"/>
<sequence length="469" mass="51237">MSVRSQVSRIVLASLMLAAASPGNACSPPARVDEAGFVRAHVGQLPRNAKGLVFLPPSGMPRAADFRVEVAGDSQALKLRVRRIGNSPWVRVEPVNGFRPGARYQFHYLPAHRPWRHPDTQAVTIDARAVDTAGRYAIEPAPRALHRVVTVPTSMGSCTKPAPVLLHAFSHAVPAGLTAYRDALEYEVHELAVEGSRIERMDPLALEWGPQSRPSLLGWMSWPDRARHGPRDAVIAPCGNRWNRVRMRSSVAFPELDDRRHATREVVLDFSRGAGGECGELEALVQTMHAGSPEAVLREACRLSLGWEFSAGEISLAGIPVEHWERSLSFPYIEMGPTCDLVALAYLWRSSAREPAPADVDKIAAALQAGFAISDAARRERIVHALAYLLGQLPDRYRRTMAPRLAQPLLPLLVEEFGAPRPRRPDRLAQLIAAAGRPPDDLRARLVAIAAGTSTAAPYAQGILDALPR</sequence>
<dbReference type="EMBL" id="FOLD01000003">
    <property type="protein sequence ID" value="SFC01312.1"/>
    <property type="molecule type" value="Genomic_DNA"/>
</dbReference>
<feature type="chain" id="PRO_5011446710" evidence="1">
    <location>
        <begin position="26"/>
        <end position="469"/>
    </location>
</feature>
<reference evidence="3" key="1">
    <citation type="submission" date="2016-10" db="EMBL/GenBank/DDBJ databases">
        <authorList>
            <person name="Varghese N."/>
            <person name="Submissions S."/>
        </authorList>
    </citation>
    <scope>NUCLEOTIDE SEQUENCE [LARGE SCALE GENOMIC DNA]</scope>
    <source>
        <strain evidence="3">CGMCC 1.12041</strain>
    </source>
</reference>